<keyword evidence="1" id="KW-0732">Signal</keyword>
<evidence type="ECO:0000259" key="2">
    <source>
        <dbReference type="Pfam" id="PF06251"/>
    </source>
</evidence>
<proteinExistence type="predicted"/>
<feature type="domain" description="Capsule biosynthesis GfcC-like C-terminal" evidence="2">
    <location>
        <begin position="159"/>
        <end position="244"/>
    </location>
</feature>
<organism evidence="4">
    <name type="scientific">Rheinheimera sp. BAL341</name>
    <dbReference type="NCBI Taxonomy" id="1708203"/>
    <lineage>
        <taxon>Bacteria</taxon>
        <taxon>Pseudomonadati</taxon>
        <taxon>Pseudomonadota</taxon>
        <taxon>Gammaproteobacteria</taxon>
        <taxon>Chromatiales</taxon>
        <taxon>Chromatiaceae</taxon>
        <taxon>Rheinheimera</taxon>
    </lineage>
</organism>
<evidence type="ECO:0000259" key="3">
    <source>
        <dbReference type="Pfam" id="PF20616"/>
    </source>
</evidence>
<evidence type="ECO:0000256" key="1">
    <source>
        <dbReference type="SAM" id="SignalP"/>
    </source>
</evidence>
<dbReference type="Pfam" id="PF20616">
    <property type="entry name" value="Caps_syn_GfcC_N"/>
    <property type="match status" value="1"/>
</dbReference>
<dbReference type="Gene3D" id="3.10.560.10">
    <property type="entry name" value="Outer membrane lipoprotein wza domain like"/>
    <property type="match status" value="1"/>
</dbReference>
<sequence>MHAIAFCGVLITGLALMLPAAKAGVTVTINQQQYQFSGNPRLTEVLAPVALQQSWYWPAAALYQLNEPAPEQMRHDVLQQLASLQTAYADDNAMLTTLVAIARQVQSWQLAKRVMRNIDYDAASIDPARNPRFDNGNYLLRLTPRPKQLYLFGALSNAGGITHQSATELAGYRSAINYLAAAAQHQIFLLQPDGNQQQAGVASWNHVHVEPMPGSQLFVPIAAPLFDQQITALNQDLLALAVHRVLP</sequence>
<evidence type="ECO:0000313" key="4">
    <source>
        <dbReference type="EMBL" id="VHO06495.1"/>
    </source>
</evidence>
<dbReference type="Pfam" id="PF06251">
    <property type="entry name" value="Caps_syn_GfcC_C"/>
    <property type="match status" value="1"/>
</dbReference>
<protein>
    <submittedName>
        <fullName evidence="4">YjbG polysaccharide synthesis-related protein</fullName>
    </submittedName>
</protein>
<feature type="domain" description="Capsule biosynthesis GfcC-like N-terminal" evidence="3">
    <location>
        <begin position="22"/>
        <end position="145"/>
    </location>
</feature>
<name>A0A486XXF1_9GAMM</name>
<reference evidence="4" key="1">
    <citation type="submission" date="2019-04" db="EMBL/GenBank/DDBJ databases">
        <authorList>
            <person name="Brambilla D."/>
        </authorList>
    </citation>
    <scope>NUCLEOTIDE SEQUENCE</scope>
    <source>
        <strain evidence="4">BAL1</strain>
    </source>
</reference>
<dbReference type="InterPro" id="IPR010425">
    <property type="entry name" value="Caps_synth_GfcC-like_C"/>
</dbReference>
<gene>
    <name evidence="4" type="ORF">BAL341_3510</name>
</gene>
<dbReference type="AlphaFoldDB" id="A0A486XXF1"/>
<feature type="chain" id="PRO_5019847517" evidence="1">
    <location>
        <begin position="24"/>
        <end position="247"/>
    </location>
</feature>
<dbReference type="EMBL" id="CAAJGR010000034">
    <property type="protein sequence ID" value="VHO06495.1"/>
    <property type="molecule type" value="Genomic_DNA"/>
</dbReference>
<feature type="signal peptide" evidence="1">
    <location>
        <begin position="1"/>
        <end position="23"/>
    </location>
</feature>
<dbReference type="InterPro" id="IPR046459">
    <property type="entry name" value="Caps_syn_GfcC_N"/>
</dbReference>
<accession>A0A486XXF1</accession>